<reference evidence="4" key="4">
    <citation type="submission" date="2023-01" db="EMBL/GenBank/DDBJ databases">
        <title>Draft genome sequence of Methylobacterium oxalidis strain NBRC 107715.</title>
        <authorList>
            <person name="Sun Q."/>
            <person name="Mori K."/>
        </authorList>
    </citation>
    <scope>NUCLEOTIDE SEQUENCE</scope>
    <source>
        <strain evidence="4">NBRC 107715</strain>
    </source>
</reference>
<dbReference type="AlphaFoldDB" id="A0A512J1D1"/>
<name>A0A512J1D1_9HYPH</name>
<feature type="domain" description="Nucleotidyltransferase-like" evidence="2">
    <location>
        <begin position="71"/>
        <end position="159"/>
    </location>
</feature>
<evidence type="ECO:0000259" key="2">
    <source>
        <dbReference type="Pfam" id="PF12281"/>
    </source>
</evidence>
<sequence length="203" mass="21487">MIGPEAPITYGLAAGSRIGQAFPAGAPLELVAGPEDADTAAFDVLMTFCGSPYRASRGRAGPVRNPAGHEVRLHRPDLGAEPEGAEWLLGGQTVARVVVSVEGIPAQIVAPEPRTFALRKLWLARRTGRDPADRERDARDGATLLEALAAGMPGFPLHEGFAGALPGPLREVFDRWQARRQHPAPSPARDLDIPSSSVAAPRT</sequence>
<protein>
    <recommendedName>
        <fullName evidence="2">Nucleotidyltransferase-like domain-containing protein</fullName>
    </recommendedName>
</protein>
<dbReference type="Pfam" id="PF12281">
    <property type="entry name" value="NTP_transf_8"/>
    <property type="match status" value="1"/>
</dbReference>
<evidence type="ECO:0000313" key="3">
    <source>
        <dbReference type="EMBL" id="GEP03772.1"/>
    </source>
</evidence>
<evidence type="ECO:0000313" key="6">
    <source>
        <dbReference type="Proteomes" id="UP001156856"/>
    </source>
</evidence>
<dbReference type="InterPro" id="IPR058575">
    <property type="entry name" value="NTP_transf_8_dom"/>
</dbReference>
<proteinExistence type="predicted"/>
<accession>A0A512J1D1</accession>
<reference evidence="6" key="2">
    <citation type="journal article" date="2019" name="Int. J. Syst. Evol. Microbiol.">
        <title>The Global Catalogue of Microorganisms (GCM) 10K type strain sequencing project: providing services to taxonomists for standard genome sequencing and annotation.</title>
        <authorList>
            <consortium name="The Broad Institute Genomics Platform"/>
            <consortium name="The Broad Institute Genome Sequencing Center for Infectious Disease"/>
            <person name="Wu L."/>
            <person name="Ma J."/>
        </authorList>
    </citation>
    <scope>NUCLEOTIDE SEQUENCE [LARGE SCALE GENOMIC DNA]</scope>
    <source>
        <strain evidence="6">NBRC 107715</strain>
    </source>
</reference>
<reference evidence="4" key="1">
    <citation type="journal article" date="2014" name="Int. J. Syst. Evol. Microbiol.">
        <title>Complete genome of a new Firmicutes species belonging to the dominant human colonic microbiota ('Ruminococcus bicirculans') reveals two chromosomes and a selective capacity to utilize plant glucans.</title>
        <authorList>
            <consortium name="NISC Comparative Sequencing Program"/>
            <person name="Wegmann U."/>
            <person name="Louis P."/>
            <person name="Goesmann A."/>
            <person name="Henrissat B."/>
            <person name="Duncan S.H."/>
            <person name="Flint H.J."/>
        </authorList>
    </citation>
    <scope>NUCLEOTIDE SEQUENCE</scope>
    <source>
        <strain evidence="4">NBRC 107715</strain>
    </source>
</reference>
<reference evidence="3 5" key="3">
    <citation type="submission" date="2019-07" db="EMBL/GenBank/DDBJ databases">
        <title>Whole genome shotgun sequence of Methylobacterium oxalidis NBRC 107715.</title>
        <authorList>
            <person name="Hosoyama A."/>
            <person name="Uohara A."/>
            <person name="Ohji S."/>
            <person name="Ichikawa N."/>
        </authorList>
    </citation>
    <scope>NUCLEOTIDE SEQUENCE [LARGE SCALE GENOMIC DNA]</scope>
    <source>
        <strain evidence="3 5">NBRC 107715</strain>
    </source>
</reference>
<organism evidence="3 5">
    <name type="scientific">Methylobacterium oxalidis</name>
    <dbReference type="NCBI Taxonomy" id="944322"/>
    <lineage>
        <taxon>Bacteria</taxon>
        <taxon>Pseudomonadati</taxon>
        <taxon>Pseudomonadota</taxon>
        <taxon>Alphaproteobacteria</taxon>
        <taxon>Hyphomicrobiales</taxon>
        <taxon>Methylobacteriaceae</taxon>
        <taxon>Methylobacterium</taxon>
    </lineage>
</organism>
<feature type="compositionally biased region" description="Polar residues" evidence="1">
    <location>
        <begin position="194"/>
        <end position="203"/>
    </location>
</feature>
<evidence type="ECO:0000256" key="1">
    <source>
        <dbReference type="SAM" id="MobiDB-lite"/>
    </source>
</evidence>
<evidence type="ECO:0000313" key="5">
    <source>
        <dbReference type="Proteomes" id="UP000321960"/>
    </source>
</evidence>
<comment type="caution">
    <text evidence="3">The sequence shown here is derived from an EMBL/GenBank/DDBJ whole genome shotgun (WGS) entry which is preliminary data.</text>
</comment>
<dbReference type="EMBL" id="BSPK01000008">
    <property type="protein sequence ID" value="GLS62355.1"/>
    <property type="molecule type" value="Genomic_DNA"/>
</dbReference>
<dbReference type="Proteomes" id="UP000321960">
    <property type="component" value="Unassembled WGS sequence"/>
</dbReference>
<dbReference type="Proteomes" id="UP001156856">
    <property type="component" value="Unassembled WGS sequence"/>
</dbReference>
<keyword evidence="6" id="KW-1185">Reference proteome</keyword>
<dbReference type="EMBL" id="BJZU01000028">
    <property type="protein sequence ID" value="GEP03772.1"/>
    <property type="molecule type" value="Genomic_DNA"/>
</dbReference>
<evidence type="ECO:0000313" key="4">
    <source>
        <dbReference type="EMBL" id="GLS62355.1"/>
    </source>
</evidence>
<dbReference type="RefSeq" id="WP_174804895.1">
    <property type="nucleotide sequence ID" value="NZ_BJZU01000028.1"/>
</dbReference>
<feature type="region of interest" description="Disordered" evidence="1">
    <location>
        <begin position="177"/>
        <end position="203"/>
    </location>
</feature>
<gene>
    <name evidence="4" type="ORF">GCM10007888_07360</name>
    <name evidence="3" type="ORF">MOX02_18100</name>
</gene>